<evidence type="ECO:0000256" key="2">
    <source>
        <dbReference type="SAM" id="SignalP"/>
    </source>
</evidence>
<feature type="signal peptide" evidence="2">
    <location>
        <begin position="1"/>
        <end position="19"/>
    </location>
</feature>
<dbReference type="PANTHER" id="PTHR21593">
    <property type="entry name" value="PRION-LIKE- Q/N-RICH -DOMAIN-BEARING PROTEIN PROTEIN"/>
    <property type="match status" value="1"/>
</dbReference>
<feature type="domain" description="SXP/RAL-2 family protein Ani s 5-like cation-binding" evidence="3">
    <location>
        <begin position="44"/>
        <end position="142"/>
    </location>
</feature>
<dbReference type="EMBL" id="BTSX01000004">
    <property type="protein sequence ID" value="GMS93126.1"/>
    <property type="molecule type" value="Genomic_DNA"/>
</dbReference>
<evidence type="ECO:0000313" key="5">
    <source>
        <dbReference type="Proteomes" id="UP001432027"/>
    </source>
</evidence>
<accession>A0AAV5TGY0</accession>
<dbReference type="PANTHER" id="PTHR21593:SF36">
    <property type="entry name" value="DUF148 DOMAIN-CONTAINING PROTEIN-RELATED"/>
    <property type="match status" value="1"/>
</dbReference>
<keyword evidence="5" id="KW-1185">Reference proteome</keyword>
<name>A0AAV5TGY0_9BILA</name>
<dbReference type="AlphaFoldDB" id="A0AAV5TGY0"/>
<gene>
    <name evidence="4" type="ORF">PENTCL1PPCAC_15301</name>
</gene>
<reference evidence="4" key="1">
    <citation type="submission" date="2023-10" db="EMBL/GenBank/DDBJ databases">
        <title>Genome assembly of Pristionchus species.</title>
        <authorList>
            <person name="Yoshida K."/>
            <person name="Sommer R.J."/>
        </authorList>
    </citation>
    <scope>NUCLEOTIDE SEQUENCE</scope>
    <source>
        <strain evidence="4">RS0144</strain>
    </source>
</reference>
<dbReference type="Pfam" id="PF02520">
    <property type="entry name" value="ANIS5_cation-bd"/>
    <property type="match status" value="1"/>
</dbReference>
<sequence length="200" mass="21170">MPLLPVLLALLATTVSIHAGIIGASRVARQEDPAEAAAVNENRALLQIFQDQSISRAGIKQRVSSWANDNQFADLVAAFEESVRARTLARREQARDAAVELPKALDTIADIEDDMLLTPSETYSKVDETLKEFSPKLRSLVLTAMEPTPLSNATDTVQRDDVTESSGDLPAKVVEGSGADVAGSPVEGSVIEGSGLEGSG</sequence>
<comment type="caution">
    <text evidence="4">The sequence shown here is derived from an EMBL/GenBank/DDBJ whole genome shotgun (WGS) entry which is preliminary data.</text>
</comment>
<dbReference type="InterPro" id="IPR003677">
    <property type="entry name" value="ANIS5_cation-bd"/>
</dbReference>
<feature type="region of interest" description="Disordered" evidence="1">
    <location>
        <begin position="149"/>
        <end position="200"/>
    </location>
</feature>
<evidence type="ECO:0000256" key="1">
    <source>
        <dbReference type="SAM" id="MobiDB-lite"/>
    </source>
</evidence>
<keyword evidence="2" id="KW-0732">Signal</keyword>
<proteinExistence type="predicted"/>
<protein>
    <recommendedName>
        <fullName evidence="3">SXP/RAL-2 family protein Ani s 5-like cation-binding domain-containing protein</fullName>
    </recommendedName>
</protein>
<feature type="non-terminal residue" evidence="4">
    <location>
        <position position="200"/>
    </location>
</feature>
<dbReference type="InterPro" id="IPR052823">
    <property type="entry name" value="SXP/RAL-2_related"/>
</dbReference>
<organism evidence="4 5">
    <name type="scientific">Pristionchus entomophagus</name>
    <dbReference type="NCBI Taxonomy" id="358040"/>
    <lineage>
        <taxon>Eukaryota</taxon>
        <taxon>Metazoa</taxon>
        <taxon>Ecdysozoa</taxon>
        <taxon>Nematoda</taxon>
        <taxon>Chromadorea</taxon>
        <taxon>Rhabditida</taxon>
        <taxon>Rhabditina</taxon>
        <taxon>Diplogasteromorpha</taxon>
        <taxon>Diplogasteroidea</taxon>
        <taxon>Neodiplogasteridae</taxon>
        <taxon>Pristionchus</taxon>
    </lineage>
</organism>
<evidence type="ECO:0000313" key="4">
    <source>
        <dbReference type="EMBL" id="GMS93126.1"/>
    </source>
</evidence>
<feature type="chain" id="PRO_5043316152" description="SXP/RAL-2 family protein Ani s 5-like cation-binding domain-containing protein" evidence="2">
    <location>
        <begin position="20"/>
        <end position="200"/>
    </location>
</feature>
<evidence type="ECO:0000259" key="3">
    <source>
        <dbReference type="Pfam" id="PF02520"/>
    </source>
</evidence>
<dbReference type="Proteomes" id="UP001432027">
    <property type="component" value="Unassembled WGS sequence"/>
</dbReference>